<reference evidence="3" key="1">
    <citation type="submission" date="2011-02" db="EMBL/GenBank/DDBJ databases">
        <title>The genome of the leaf-cutting ant Acromyrmex echinatior suggests key adaptations to social evolution and fungus farming.</title>
        <authorList>
            <person name="Nygaard S."/>
            <person name="Zhang G."/>
        </authorList>
    </citation>
    <scope>NUCLEOTIDE SEQUENCE</scope>
</reference>
<dbReference type="Proteomes" id="UP000007755">
    <property type="component" value="Unassembled WGS sequence"/>
</dbReference>
<dbReference type="AlphaFoldDB" id="F4WF74"/>
<gene>
    <name evidence="3" type="ORF">G5I_04281</name>
</gene>
<feature type="region of interest" description="Disordered" evidence="1">
    <location>
        <begin position="49"/>
        <end position="83"/>
    </location>
</feature>
<protein>
    <submittedName>
        <fullName evidence="3">Uncharacterized protein</fullName>
    </submittedName>
</protein>
<dbReference type="EMBL" id="GL888115">
    <property type="protein sequence ID" value="EGI67125.1"/>
    <property type="molecule type" value="Genomic_DNA"/>
</dbReference>
<feature type="compositionally biased region" description="Basic and acidic residues" evidence="1">
    <location>
        <begin position="49"/>
        <end position="73"/>
    </location>
</feature>
<keyword evidence="4" id="KW-1185">Reference proteome</keyword>
<proteinExistence type="predicted"/>
<keyword evidence="2" id="KW-0472">Membrane</keyword>
<keyword evidence="2" id="KW-1133">Transmembrane helix</keyword>
<evidence type="ECO:0000313" key="3">
    <source>
        <dbReference type="EMBL" id="EGI67125.1"/>
    </source>
</evidence>
<evidence type="ECO:0000256" key="1">
    <source>
        <dbReference type="SAM" id="MobiDB-lite"/>
    </source>
</evidence>
<feature type="transmembrane region" description="Helical" evidence="2">
    <location>
        <begin position="189"/>
        <end position="208"/>
    </location>
</feature>
<name>F4WF74_ACREC</name>
<organism evidence="4">
    <name type="scientific">Acromyrmex echinatior</name>
    <name type="common">Panamanian leafcutter ant</name>
    <name type="synonym">Acromyrmex octospinosus echinatior</name>
    <dbReference type="NCBI Taxonomy" id="103372"/>
    <lineage>
        <taxon>Eukaryota</taxon>
        <taxon>Metazoa</taxon>
        <taxon>Ecdysozoa</taxon>
        <taxon>Arthropoda</taxon>
        <taxon>Hexapoda</taxon>
        <taxon>Insecta</taxon>
        <taxon>Pterygota</taxon>
        <taxon>Neoptera</taxon>
        <taxon>Endopterygota</taxon>
        <taxon>Hymenoptera</taxon>
        <taxon>Apocrita</taxon>
        <taxon>Aculeata</taxon>
        <taxon>Formicoidea</taxon>
        <taxon>Formicidae</taxon>
        <taxon>Myrmicinae</taxon>
        <taxon>Acromyrmex</taxon>
    </lineage>
</organism>
<keyword evidence="2" id="KW-0812">Transmembrane</keyword>
<sequence>MATTRKDRARIDAHAARGRVRGWLSFSLSPSNSEREDEAARVVRGRRTLKEEAAMKERRGERERTRTAEDAKSSLDVGGGDGSLTRTLSLPSEVAWTPYIPRKSSRLRRVSAFGRTNWTKTRRFFATLDVLRGIDITLSLIYTFQLTQHPLTQIDAMHDDAAECNAAVSLLRSFEVPAWSHGAYIHRQILMKIFIFMYSLFIGEWLPARWSGGIGSR</sequence>
<dbReference type="InParanoid" id="F4WF74"/>
<accession>F4WF74</accession>
<evidence type="ECO:0000256" key="2">
    <source>
        <dbReference type="SAM" id="Phobius"/>
    </source>
</evidence>
<evidence type="ECO:0000313" key="4">
    <source>
        <dbReference type="Proteomes" id="UP000007755"/>
    </source>
</evidence>